<dbReference type="CDD" id="cd00161">
    <property type="entry name" value="beta-trefoil_Ricin-like"/>
    <property type="match status" value="1"/>
</dbReference>
<gene>
    <name evidence="2" type="ORF">G7Y89_g7380</name>
</gene>
<dbReference type="Pfam" id="PF14200">
    <property type="entry name" value="RicinB_lectin_2"/>
    <property type="match status" value="1"/>
</dbReference>
<feature type="domain" description="Ricin B lectin" evidence="1">
    <location>
        <begin position="7"/>
        <end position="69"/>
    </location>
</feature>
<name>A0A8H4RL14_9HELO</name>
<organism evidence="2 3">
    <name type="scientific">Cudoniella acicularis</name>
    <dbReference type="NCBI Taxonomy" id="354080"/>
    <lineage>
        <taxon>Eukaryota</taxon>
        <taxon>Fungi</taxon>
        <taxon>Dikarya</taxon>
        <taxon>Ascomycota</taxon>
        <taxon>Pezizomycotina</taxon>
        <taxon>Leotiomycetes</taxon>
        <taxon>Helotiales</taxon>
        <taxon>Tricladiaceae</taxon>
        <taxon>Cudoniella</taxon>
    </lineage>
</organism>
<dbReference type="InterPro" id="IPR035992">
    <property type="entry name" value="Ricin_B-like_lectins"/>
</dbReference>
<evidence type="ECO:0000313" key="3">
    <source>
        <dbReference type="Proteomes" id="UP000566819"/>
    </source>
</evidence>
<accession>A0A8H4RL14</accession>
<protein>
    <recommendedName>
        <fullName evidence="1">Ricin B lectin domain-containing protein</fullName>
    </recommendedName>
</protein>
<dbReference type="EMBL" id="JAAMPI010000517">
    <property type="protein sequence ID" value="KAF4630756.1"/>
    <property type="molecule type" value="Genomic_DNA"/>
</dbReference>
<dbReference type="SUPFAM" id="SSF50370">
    <property type="entry name" value="Ricin B-like lectins"/>
    <property type="match status" value="1"/>
</dbReference>
<dbReference type="InterPro" id="IPR000772">
    <property type="entry name" value="Ricin_B_lectin"/>
</dbReference>
<dbReference type="Gene3D" id="2.80.10.50">
    <property type="match status" value="2"/>
</dbReference>
<comment type="caution">
    <text evidence="2">The sequence shown here is derived from an EMBL/GenBank/DDBJ whole genome shotgun (WGS) entry which is preliminary data.</text>
</comment>
<sequence>MPAILPGRYRITNVLSKLPVTLQSAKPVNGTFINQNISVTLDKDDTQVWDLRSLSNGEWRIVNAKAGIFATAINNLQQTEDPSTNLLARIFSRPALEADDRFSKWTIEKYENGESFVIRSTAYPGKVWDDNNRGTEDGTAILVWTPNGGGGDLLPGPHQRWTFTPV</sequence>
<proteinExistence type="predicted"/>
<dbReference type="Proteomes" id="UP000566819">
    <property type="component" value="Unassembled WGS sequence"/>
</dbReference>
<dbReference type="AlphaFoldDB" id="A0A8H4RL14"/>
<dbReference type="PROSITE" id="PS50231">
    <property type="entry name" value="RICIN_B_LECTIN"/>
    <property type="match status" value="1"/>
</dbReference>
<evidence type="ECO:0000259" key="1">
    <source>
        <dbReference type="Pfam" id="PF14200"/>
    </source>
</evidence>
<keyword evidence="3" id="KW-1185">Reference proteome</keyword>
<evidence type="ECO:0000313" key="2">
    <source>
        <dbReference type="EMBL" id="KAF4630756.1"/>
    </source>
</evidence>
<reference evidence="2 3" key="1">
    <citation type="submission" date="2020-03" db="EMBL/GenBank/DDBJ databases">
        <title>Draft Genome Sequence of Cudoniella acicularis.</title>
        <authorList>
            <person name="Buettner E."/>
            <person name="Kellner H."/>
        </authorList>
    </citation>
    <scope>NUCLEOTIDE SEQUENCE [LARGE SCALE GENOMIC DNA]</scope>
    <source>
        <strain evidence="2 3">DSM 108380</strain>
    </source>
</reference>